<dbReference type="Proteomes" id="UP000266183">
    <property type="component" value="Chromosome"/>
</dbReference>
<reference evidence="2" key="1">
    <citation type="submission" date="2018-09" db="EMBL/GenBank/DDBJ databases">
        <title>Chryseolinea sp. KIS68-18 isolated from soil.</title>
        <authorList>
            <person name="Weon H.-Y."/>
            <person name="Kwon S.-W."/>
            <person name="Lee S.A."/>
        </authorList>
    </citation>
    <scope>NUCLEOTIDE SEQUENCE [LARGE SCALE GENOMIC DNA]</scope>
    <source>
        <strain evidence="2">KIS68-18</strain>
    </source>
</reference>
<evidence type="ECO:0000313" key="1">
    <source>
        <dbReference type="EMBL" id="AYB33331.1"/>
    </source>
</evidence>
<accession>A0A385SSN0</accession>
<dbReference type="OrthoDB" id="5952844at2"/>
<name>A0A385SSN0_9BACT</name>
<evidence type="ECO:0000313" key="2">
    <source>
        <dbReference type="Proteomes" id="UP000266183"/>
    </source>
</evidence>
<proteinExistence type="predicted"/>
<dbReference type="AlphaFoldDB" id="A0A385SSN0"/>
<organism evidence="1 2">
    <name type="scientific">Chryseolinea soli</name>
    <dbReference type="NCBI Taxonomy" id="2321403"/>
    <lineage>
        <taxon>Bacteria</taxon>
        <taxon>Pseudomonadati</taxon>
        <taxon>Bacteroidota</taxon>
        <taxon>Cytophagia</taxon>
        <taxon>Cytophagales</taxon>
        <taxon>Fulvivirgaceae</taxon>
        <taxon>Chryseolinea</taxon>
    </lineage>
</organism>
<dbReference type="RefSeq" id="WP_119756568.1">
    <property type="nucleotide sequence ID" value="NZ_CP032382.1"/>
</dbReference>
<sequence length="162" mass="17537">MMMENLISLSLSDAQWQEAETAVQTLKKLFEGQLVSLTAKQRQTITKMGDGSLPFTEKAADYARTNPEFLPPFVKVEEFEADFKAARMLNNLLQSLSQLVSQIDDSMLLSGSEAFLAARAYYATVKTASKANAAGAKVIASDLSARFAGQGKGPEPTPEPQA</sequence>
<dbReference type="KEGG" id="chk:D4L85_23300"/>
<protein>
    <submittedName>
        <fullName evidence="1">Uncharacterized protein</fullName>
    </submittedName>
</protein>
<keyword evidence="2" id="KW-1185">Reference proteome</keyword>
<gene>
    <name evidence="1" type="ORF">D4L85_23300</name>
</gene>
<dbReference type="EMBL" id="CP032382">
    <property type="protein sequence ID" value="AYB33331.1"/>
    <property type="molecule type" value="Genomic_DNA"/>
</dbReference>